<proteinExistence type="predicted"/>
<dbReference type="AlphaFoldDB" id="A0A0B7B5X1"/>
<accession>A0A0B7B5X1</accession>
<gene>
    <name evidence="1" type="primary">ORF159340</name>
</gene>
<organism evidence="1">
    <name type="scientific">Arion vulgaris</name>
    <dbReference type="NCBI Taxonomy" id="1028688"/>
    <lineage>
        <taxon>Eukaryota</taxon>
        <taxon>Metazoa</taxon>
        <taxon>Spiralia</taxon>
        <taxon>Lophotrochozoa</taxon>
        <taxon>Mollusca</taxon>
        <taxon>Gastropoda</taxon>
        <taxon>Heterobranchia</taxon>
        <taxon>Euthyneura</taxon>
        <taxon>Panpulmonata</taxon>
        <taxon>Eupulmonata</taxon>
        <taxon>Stylommatophora</taxon>
        <taxon>Helicina</taxon>
        <taxon>Arionoidea</taxon>
        <taxon>Arionidae</taxon>
        <taxon>Arion</taxon>
    </lineage>
</organism>
<reference evidence="1" key="1">
    <citation type="submission" date="2014-12" db="EMBL/GenBank/DDBJ databases">
        <title>Insight into the proteome of Arion vulgaris.</title>
        <authorList>
            <person name="Aradska J."/>
            <person name="Bulat T."/>
            <person name="Smidak R."/>
            <person name="Sarate P."/>
            <person name="Gangsoo J."/>
            <person name="Sialana F."/>
            <person name="Bilban M."/>
            <person name="Lubec G."/>
        </authorList>
    </citation>
    <scope>NUCLEOTIDE SEQUENCE</scope>
    <source>
        <tissue evidence="1">Skin</tissue>
    </source>
</reference>
<feature type="non-terminal residue" evidence="1">
    <location>
        <position position="1"/>
    </location>
</feature>
<evidence type="ECO:0000313" key="1">
    <source>
        <dbReference type="EMBL" id="CEK87460.1"/>
    </source>
</evidence>
<dbReference type="EMBL" id="HACG01040595">
    <property type="protein sequence ID" value="CEK87460.1"/>
    <property type="molecule type" value="Transcribed_RNA"/>
</dbReference>
<sequence length="70" mass="8146">LLVWQSSAQGKLFDDDDEYKLKRADVETVEFRDIIRGLYQQGGLYGNVVKMLVKWIRALAPIQETEFNVQ</sequence>
<protein>
    <submittedName>
        <fullName evidence="1">Uncharacterized protein</fullName>
    </submittedName>
</protein>
<name>A0A0B7B5X1_9EUPU</name>